<name>A0A672J334_SALFA</name>
<dbReference type="GO" id="GO:0008270">
    <property type="term" value="F:zinc ion binding"/>
    <property type="evidence" value="ECO:0007669"/>
    <property type="project" value="UniProtKB-KW"/>
</dbReference>
<keyword evidence="8" id="KW-0805">Transcription regulation</keyword>
<dbReference type="AlphaFoldDB" id="A0A672J334"/>
<keyword evidence="11" id="KW-0539">Nucleus</keyword>
<dbReference type="RefSeq" id="XP_029974665.1">
    <property type="nucleotide sequence ID" value="XM_030118805.1"/>
</dbReference>
<dbReference type="SUPFAM" id="SSF57667">
    <property type="entry name" value="beta-beta-alpha zinc fingers"/>
    <property type="match status" value="2"/>
</dbReference>
<keyword evidence="4" id="KW-0479">Metal-binding</keyword>
<feature type="region of interest" description="Disordered" evidence="13">
    <location>
        <begin position="75"/>
        <end position="194"/>
    </location>
</feature>
<dbReference type="OMA" id="CRHENSE"/>
<dbReference type="SMART" id="SM00355">
    <property type="entry name" value="ZnF_C2H2"/>
    <property type="match status" value="3"/>
</dbReference>
<keyword evidence="9" id="KW-0238">DNA-binding</keyword>
<evidence type="ECO:0000256" key="5">
    <source>
        <dbReference type="ARBA" id="ARBA00022737"/>
    </source>
</evidence>
<evidence type="ECO:0000256" key="7">
    <source>
        <dbReference type="ARBA" id="ARBA00022833"/>
    </source>
</evidence>
<proteinExistence type="inferred from homology"/>
<evidence type="ECO:0000256" key="10">
    <source>
        <dbReference type="ARBA" id="ARBA00023163"/>
    </source>
</evidence>
<dbReference type="GO" id="GO:0010468">
    <property type="term" value="P:regulation of gene expression"/>
    <property type="evidence" value="ECO:0007669"/>
    <property type="project" value="TreeGrafter"/>
</dbReference>
<evidence type="ECO:0000256" key="9">
    <source>
        <dbReference type="ARBA" id="ARBA00023125"/>
    </source>
</evidence>
<feature type="compositionally biased region" description="Acidic residues" evidence="13">
    <location>
        <begin position="161"/>
        <end position="173"/>
    </location>
</feature>
<evidence type="ECO:0000256" key="12">
    <source>
        <dbReference type="PROSITE-ProRule" id="PRU00042"/>
    </source>
</evidence>
<feature type="compositionally biased region" description="Basic and acidic residues" evidence="13">
    <location>
        <begin position="136"/>
        <end position="151"/>
    </location>
</feature>
<dbReference type="Pfam" id="PF13465">
    <property type="entry name" value="zf-H2C2_2"/>
    <property type="match status" value="1"/>
</dbReference>
<reference evidence="15" key="1">
    <citation type="submission" date="2019-06" db="EMBL/GenBank/DDBJ databases">
        <authorList>
            <consortium name="Wellcome Sanger Institute Data Sharing"/>
        </authorList>
    </citation>
    <scope>NUCLEOTIDE SEQUENCE [LARGE SCALE GENOMIC DNA]</scope>
</reference>
<dbReference type="OrthoDB" id="6077919at2759"/>
<dbReference type="Proteomes" id="UP000472267">
    <property type="component" value="Chromosome 20"/>
</dbReference>
<dbReference type="GeneID" id="115408187"/>
<keyword evidence="5" id="KW-0677">Repeat</keyword>
<sequence length="361" mass="41390">MAAVLLFHRGNISSPAATMTSVQALREFIDQRLTAAAGEIFTVFEQTIVQFEEEIYRQRRLLEINWKPQIKLHRTVPPDLPQHHDSREESLFKEETNHCNHEEPEPPQIKEEPEEAGLLQFQEDQEEPEPPQIDKLGTRQEGERLNLKIESETFTVPSAEEQSDLSDLEEAPDTEQFLSQDSEVHHVKKHIDSESTGNSVLKTIDVLHSDGVENFPVSEKQYEYGKPLYEEPCGKNVSKRRKLCQNIGTVTDKKVVCDICGRSFRQRSHVVDHMRTHTGEKPFSCEMCGKSFSQQCNLSRHMRTHTGEKPYCCKTCGKSFTRQSNLLCHMRAHTGEKPFSCELWGECQLSNFIAAPHENSQ</sequence>
<dbReference type="FunFam" id="3.30.160.60:FF:002110">
    <property type="entry name" value="Zinc finger protein 1053"/>
    <property type="match status" value="1"/>
</dbReference>
<dbReference type="Gene3D" id="3.30.160.60">
    <property type="entry name" value="Classic Zinc Finger"/>
    <property type="match status" value="3"/>
</dbReference>
<keyword evidence="16" id="KW-1185">Reference proteome</keyword>
<dbReference type="InterPro" id="IPR013087">
    <property type="entry name" value="Znf_C2H2_type"/>
</dbReference>
<evidence type="ECO:0000256" key="4">
    <source>
        <dbReference type="ARBA" id="ARBA00022723"/>
    </source>
</evidence>
<comment type="function">
    <text evidence="1">May be involved in transcriptional regulation.</text>
</comment>
<dbReference type="InterPro" id="IPR036236">
    <property type="entry name" value="Znf_C2H2_sf"/>
</dbReference>
<keyword evidence="6 12" id="KW-0863">Zinc-finger</keyword>
<feature type="domain" description="C2H2-type" evidence="14">
    <location>
        <begin position="255"/>
        <end position="282"/>
    </location>
</feature>
<dbReference type="PROSITE" id="PS50157">
    <property type="entry name" value="ZINC_FINGER_C2H2_2"/>
    <property type="match status" value="3"/>
</dbReference>
<feature type="compositionally biased region" description="Basic and acidic residues" evidence="13">
    <location>
        <begin position="81"/>
        <end position="111"/>
    </location>
</feature>
<dbReference type="Pfam" id="PF00096">
    <property type="entry name" value="zf-C2H2"/>
    <property type="match status" value="1"/>
</dbReference>
<dbReference type="Ensembl" id="ENSSFAT00005049054.1">
    <property type="protein sequence ID" value="ENSSFAP00005047455.1"/>
    <property type="gene ID" value="ENSSFAG00005023071.1"/>
</dbReference>
<dbReference type="PROSITE" id="PS00028">
    <property type="entry name" value="ZINC_FINGER_C2H2_1"/>
    <property type="match status" value="3"/>
</dbReference>
<feature type="domain" description="C2H2-type" evidence="14">
    <location>
        <begin position="311"/>
        <end position="338"/>
    </location>
</feature>
<dbReference type="FunFam" id="3.30.160.60:FF:000912">
    <property type="entry name" value="Zinc finger protein 660"/>
    <property type="match status" value="1"/>
</dbReference>
<comment type="subcellular location">
    <subcellularLocation>
        <location evidence="2">Nucleus</location>
    </subcellularLocation>
</comment>
<evidence type="ECO:0000256" key="13">
    <source>
        <dbReference type="SAM" id="MobiDB-lite"/>
    </source>
</evidence>
<dbReference type="InParanoid" id="A0A672J334"/>
<evidence type="ECO:0000256" key="1">
    <source>
        <dbReference type="ARBA" id="ARBA00003767"/>
    </source>
</evidence>
<reference evidence="15" key="3">
    <citation type="submission" date="2025-09" db="UniProtKB">
        <authorList>
            <consortium name="Ensembl"/>
        </authorList>
    </citation>
    <scope>IDENTIFICATION</scope>
</reference>
<evidence type="ECO:0000313" key="16">
    <source>
        <dbReference type="Proteomes" id="UP000472267"/>
    </source>
</evidence>
<reference evidence="15" key="2">
    <citation type="submission" date="2025-08" db="UniProtKB">
        <authorList>
            <consortium name="Ensembl"/>
        </authorList>
    </citation>
    <scope>IDENTIFICATION</scope>
</reference>
<organism evidence="15 16">
    <name type="scientific">Salarias fasciatus</name>
    <name type="common">Jewelled blenny</name>
    <name type="synonym">Blennius fasciatus</name>
    <dbReference type="NCBI Taxonomy" id="181472"/>
    <lineage>
        <taxon>Eukaryota</taxon>
        <taxon>Metazoa</taxon>
        <taxon>Chordata</taxon>
        <taxon>Craniata</taxon>
        <taxon>Vertebrata</taxon>
        <taxon>Euteleostomi</taxon>
        <taxon>Actinopterygii</taxon>
        <taxon>Neopterygii</taxon>
        <taxon>Teleostei</taxon>
        <taxon>Neoteleostei</taxon>
        <taxon>Acanthomorphata</taxon>
        <taxon>Ovalentaria</taxon>
        <taxon>Blenniimorphae</taxon>
        <taxon>Blenniiformes</taxon>
        <taxon>Blennioidei</taxon>
        <taxon>Blenniidae</taxon>
        <taxon>Salariinae</taxon>
        <taxon>Salarias</taxon>
    </lineage>
</organism>
<dbReference type="PANTHER" id="PTHR16515:SF49">
    <property type="entry name" value="GASTRULA ZINC FINGER PROTEIN XLCGF49.1-LIKE-RELATED"/>
    <property type="match status" value="1"/>
</dbReference>
<dbReference type="GO" id="GO:0005634">
    <property type="term" value="C:nucleus"/>
    <property type="evidence" value="ECO:0007669"/>
    <property type="project" value="UniProtKB-SubCell"/>
</dbReference>
<dbReference type="FunFam" id="3.30.160.60:FF:000774">
    <property type="entry name" value="Zinc finger protein"/>
    <property type="match status" value="1"/>
</dbReference>
<evidence type="ECO:0000313" key="15">
    <source>
        <dbReference type="Ensembl" id="ENSSFAP00005047455.1"/>
    </source>
</evidence>
<evidence type="ECO:0000256" key="6">
    <source>
        <dbReference type="ARBA" id="ARBA00022771"/>
    </source>
</evidence>
<protein>
    <submittedName>
        <fullName evidence="15">Zinc finger protein 436-like</fullName>
    </submittedName>
</protein>
<evidence type="ECO:0000256" key="11">
    <source>
        <dbReference type="ARBA" id="ARBA00023242"/>
    </source>
</evidence>
<feature type="domain" description="C2H2-type" evidence="14">
    <location>
        <begin position="283"/>
        <end position="310"/>
    </location>
</feature>
<comment type="similarity">
    <text evidence="3">Belongs to the krueppel C2H2-type zinc-finger protein family.</text>
</comment>
<keyword evidence="10" id="KW-0804">Transcription</keyword>
<evidence type="ECO:0000256" key="2">
    <source>
        <dbReference type="ARBA" id="ARBA00004123"/>
    </source>
</evidence>
<evidence type="ECO:0000259" key="14">
    <source>
        <dbReference type="PROSITE" id="PS50157"/>
    </source>
</evidence>
<keyword evidence="7" id="KW-0862">Zinc</keyword>
<evidence type="ECO:0000256" key="3">
    <source>
        <dbReference type="ARBA" id="ARBA00006991"/>
    </source>
</evidence>
<feature type="compositionally biased region" description="Basic and acidic residues" evidence="13">
    <location>
        <begin position="182"/>
        <end position="193"/>
    </location>
</feature>
<dbReference type="GO" id="GO:0003677">
    <property type="term" value="F:DNA binding"/>
    <property type="evidence" value="ECO:0007669"/>
    <property type="project" value="UniProtKB-KW"/>
</dbReference>
<accession>A0A672J334</accession>
<dbReference type="InterPro" id="IPR050331">
    <property type="entry name" value="Zinc_finger"/>
</dbReference>
<evidence type="ECO:0000256" key="8">
    <source>
        <dbReference type="ARBA" id="ARBA00023015"/>
    </source>
</evidence>
<dbReference type="PANTHER" id="PTHR16515">
    <property type="entry name" value="PR DOMAIN ZINC FINGER PROTEIN"/>
    <property type="match status" value="1"/>
</dbReference>
<gene>
    <name evidence="15" type="primary">LOC115408187</name>
</gene>